<evidence type="ECO:0000313" key="2">
    <source>
        <dbReference type="EMBL" id="GFR88705.1"/>
    </source>
</evidence>
<dbReference type="Proteomes" id="UP000762676">
    <property type="component" value="Unassembled WGS sequence"/>
</dbReference>
<protein>
    <submittedName>
        <fullName evidence="2">BA71V-E146L (J16L)</fullName>
    </submittedName>
</protein>
<dbReference type="EMBL" id="BMAT01005177">
    <property type="protein sequence ID" value="GFR88705.1"/>
    <property type="molecule type" value="Genomic_DNA"/>
</dbReference>
<sequence length="175" mass="18723">MRPVQAFVVGLLIVLVILVLVAYYWYHHTGWSSFNFEGVTPYVKKKASQCLKNGKCPRPGQTCLNGLCLSAATPSWSAAKGHNISSLRFKDCIFTVIDPVGKKHSADVSVVLNGMAVAYRGASTQIPSVLSLDRPLNAFSFQIPGVNDIGAVPSAAKAKAWVNCATSLSGLVRTV</sequence>
<reference evidence="2 3" key="1">
    <citation type="journal article" date="2021" name="Elife">
        <title>Chloroplast acquisition without the gene transfer in kleptoplastic sea slugs, Plakobranchus ocellatus.</title>
        <authorList>
            <person name="Maeda T."/>
            <person name="Takahashi S."/>
            <person name="Yoshida T."/>
            <person name="Shimamura S."/>
            <person name="Takaki Y."/>
            <person name="Nagai Y."/>
            <person name="Toyoda A."/>
            <person name="Suzuki Y."/>
            <person name="Arimoto A."/>
            <person name="Ishii H."/>
            <person name="Satoh N."/>
            <person name="Nishiyama T."/>
            <person name="Hasebe M."/>
            <person name="Maruyama T."/>
            <person name="Minagawa J."/>
            <person name="Obokata J."/>
            <person name="Shigenobu S."/>
        </authorList>
    </citation>
    <scope>NUCLEOTIDE SEQUENCE [LARGE SCALE GENOMIC DNA]</scope>
</reference>
<evidence type="ECO:0000256" key="1">
    <source>
        <dbReference type="SAM" id="Phobius"/>
    </source>
</evidence>
<name>A0AAV4GU17_9GAST</name>
<proteinExistence type="predicted"/>
<feature type="transmembrane region" description="Helical" evidence="1">
    <location>
        <begin position="6"/>
        <end position="26"/>
    </location>
</feature>
<accession>A0AAV4GU17</accession>
<keyword evidence="1" id="KW-1133">Transmembrane helix</keyword>
<dbReference type="AlphaFoldDB" id="A0AAV4GU17"/>
<comment type="caution">
    <text evidence="2">The sequence shown here is derived from an EMBL/GenBank/DDBJ whole genome shotgun (WGS) entry which is preliminary data.</text>
</comment>
<keyword evidence="3" id="KW-1185">Reference proteome</keyword>
<evidence type="ECO:0000313" key="3">
    <source>
        <dbReference type="Proteomes" id="UP000762676"/>
    </source>
</evidence>
<keyword evidence="1" id="KW-0812">Transmembrane</keyword>
<organism evidence="2 3">
    <name type="scientific">Elysia marginata</name>
    <dbReference type="NCBI Taxonomy" id="1093978"/>
    <lineage>
        <taxon>Eukaryota</taxon>
        <taxon>Metazoa</taxon>
        <taxon>Spiralia</taxon>
        <taxon>Lophotrochozoa</taxon>
        <taxon>Mollusca</taxon>
        <taxon>Gastropoda</taxon>
        <taxon>Heterobranchia</taxon>
        <taxon>Euthyneura</taxon>
        <taxon>Panpulmonata</taxon>
        <taxon>Sacoglossa</taxon>
        <taxon>Placobranchoidea</taxon>
        <taxon>Plakobranchidae</taxon>
        <taxon>Elysia</taxon>
    </lineage>
</organism>
<keyword evidence="1" id="KW-0472">Membrane</keyword>
<gene>
    <name evidence="2" type="ORF">ElyMa_002524800</name>
</gene>